<protein>
    <submittedName>
        <fullName evidence="1">DUF2071 domain-containing protein</fullName>
    </submittedName>
</protein>
<dbReference type="Pfam" id="PF09844">
    <property type="entry name" value="DUF2071"/>
    <property type="match status" value="1"/>
</dbReference>
<gene>
    <name evidence="1" type="ORF">NPX36_06575</name>
</gene>
<dbReference type="Proteomes" id="UP001317001">
    <property type="component" value="Chromosome"/>
</dbReference>
<reference evidence="1 2" key="1">
    <citation type="submission" date="2022-08" db="EMBL/GenBank/DDBJ databases">
        <title>Myroides zhujiangensis sp. nov., a novel bacterium isolated from sediment in the Pearl River Estuary.</title>
        <authorList>
            <person name="Cui L."/>
        </authorList>
    </citation>
    <scope>NUCLEOTIDE SEQUENCE [LARGE SCALE GENOMIC DNA]</scope>
    <source>
        <strain evidence="1 2">SCSIO 72103</strain>
    </source>
</reference>
<sequence length="241" mass="28462">MGLSIKKILKQTHHRSWDPPKHGYSFYQEWNRALFFHWKIDADVLLELIPDGLTLDLFNDEAYVSLVAFSMEKIRPRFLPAFAPISNFEEINLRTYVVKDDIPGVYFLSIEASKIISVAVSKLLSVLPYEHADMYRNNKDFYQSAFNKKQFSFEAKYQIKNEITNKTDLDCFLTERYCLYVDANESLYRYDIHHIPWPLYHIDLYQLETNYVLGNLDLNTLPFKVHYSPGVQVIAWNKIQV</sequence>
<dbReference type="PANTHER" id="PTHR39186">
    <property type="entry name" value="DUF2071 FAMILY PROTEIN"/>
    <property type="match status" value="1"/>
</dbReference>
<name>A0ABY5NW92_9FLAO</name>
<keyword evidence="2" id="KW-1185">Reference proteome</keyword>
<dbReference type="RefSeq" id="WP_257500612.1">
    <property type="nucleotide sequence ID" value="NZ_CP102382.1"/>
</dbReference>
<dbReference type="InterPro" id="IPR018644">
    <property type="entry name" value="DUF2071"/>
</dbReference>
<dbReference type="PANTHER" id="PTHR39186:SF1">
    <property type="entry name" value="DUF2071 DOMAIN-CONTAINING PROTEIN"/>
    <property type="match status" value="1"/>
</dbReference>
<accession>A0ABY5NW92</accession>
<organism evidence="1 2">
    <name type="scientific">Paenimyroides aestuarii</name>
    <dbReference type="NCBI Taxonomy" id="2968490"/>
    <lineage>
        <taxon>Bacteria</taxon>
        <taxon>Pseudomonadati</taxon>
        <taxon>Bacteroidota</taxon>
        <taxon>Flavobacteriia</taxon>
        <taxon>Flavobacteriales</taxon>
        <taxon>Flavobacteriaceae</taxon>
        <taxon>Paenimyroides</taxon>
    </lineage>
</organism>
<dbReference type="EMBL" id="CP102382">
    <property type="protein sequence ID" value="UUV22699.1"/>
    <property type="molecule type" value="Genomic_DNA"/>
</dbReference>
<evidence type="ECO:0000313" key="2">
    <source>
        <dbReference type="Proteomes" id="UP001317001"/>
    </source>
</evidence>
<proteinExistence type="predicted"/>
<dbReference type="InterPro" id="IPR023375">
    <property type="entry name" value="ADC_dom_sf"/>
</dbReference>
<evidence type="ECO:0000313" key="1">
    <source>
        <dbReference type="EMBL" id="UUV22699.1"/>
    </source>
</evidence>
<dbReference type="SUPFAM" id="SSF160104">
    <property type="entry name" value="Acetoacetate decarboxylase-like"/>
    <property type="match status" value="1"/>
</dbReference>